<keyword evidence="1" id="KW-0812">Transmembrane</keyword>
<proteinExistence type="predicted"/>
<comment type="caution">
    <text evidence="2">The sequence shown here is derived from an EMBL/GenBank/DDBJ whole genome shotgun (WGS) entry which is preliminary data.</text>
</comment>
<keyword evidence="3" id="KW-1185">Reference proteome</keyword>
<evidence type="ECO:0000313" key="3">
    <source>
        <dbReference type="Proteomes" id="UP000823388"/>
    </source>
</evidence>
<feature type="transmembrane region" description="Helical" evidence="1">
    <location>
        <begin position="31"/>
        <end position="57"/>
    </location>
</feature>
<keyword evidence="1" id="KW-0472">Membrane</keyword>
<gene>
    <name evidence="2" type="ORF">PVAP13_5NG381946</name>
</gene>
<protein>
    <submittedName>
        <fullName evidence="2">Uncharacterized protein</fullName>
    </submittedName>
</protein>
<reference evidence="2" key="1">
    <citation type="submission" date="2020-05" db="EMBL/GenBank/DDBJ databases">
        <title>WGS assembly of Panicum virgatum.</title>
        <authorList>
            <person name="Lovell J.T."/>
            <person name="Jenkins J."/>
            <person name="Shu S."/>
            <person name="Juenger T.E."/>
            <person name="Schmutz J."/>
        </authorList>
    </citation>
    <scope>NUCLEOTIDE SEQUENCE</scope>
    <source>
        <strain evidence="2">AP13</strain>
    </source>
</reference>
<dbReference type="Proteomes" id="UP000823388">
    <property type="component" value="Chromosome 5N"/>
</dbReference>
<dbReference type="AlphaFoldDB" id="A0A8T0RY93"/>
<keyword evidence="1" id="KW-1133">Transmembrane helix</keyword>
<sequence length="128" mass="14615">MVPVKLLLGSSRTTRDGMLPISYGMFPCNPLLSLMTMILRLVQRLMFLGITPAIMLYDRLRLLRRLREPMLGGISPCRPLSLRSSVRRKVRLPMAGEMVPVSDWELSCRATTRHHRCLLLQVTPSQVQ</sequence>
<evidence type="ECO:0000256" key="1">
    <source>
        <dbReference type="SAM" id="Phobius"/>
    </source>
</evidence>
<name>A0A8T0RY93_PANVG</name>
<organism evidence="2 3">
    <name type="scientific">Panicum virgatum</name>
    <name type="common">Blackwell switchgrass</name>
    <dbReference type="NCBI Taxonomy" id="38727"/>
    <lineage>
        <taxon>Eukaryota</taxon>
        <taxon>Viridiplantae</taxon>
        <taxon>Streptophyta</taxon>
        <taxon>Embryophyta</taxon>
        <taxon>Tracheophyta</taxon>
        <taxon>Spermatophyta</taxon>
        <taxon>Magnoliopsida</taxon>
        <taxon>Liliopsida</taxon>
        <taxon>Poales</taxon>
        <taxon>Poaceae</taxon>
        <taxon>PACMAD clade</taxon>
        <taxon>Panicoideae</taxon>
        <taxon>Panicodae</taxon>
        <taxon>Paniceae</taxon>
        <taxon>Panicinae</taxon>
        <taxon>Panicum</taxon>
        <taxon>Panicum sect. Hiantes</taxon>
    </lineage>
</organism>
<evidence type="ECO:0000313" key="2">
    <source>
        <dbReference type="EMBL" id="KAG2589758.1"/>
    </source>
</evidence>
<dbReference type="EMBL" id="CM029046">
    <property type="protein sequence ID" value="KAG2589758.1"/>
    <property type="molecule type" value="Genomic_DNA"/>
</dbReference>
<accession>A0A8T0RY93</accession>